<gene>
    <name evidence="6" type="ORF">UX80_C0024G0002</name>
</gene>
<dbReference type="GO" id="GO:0005829">
    <property type="term" value="C:cytosol"/>
    <property type="evidence" value="ECO:0007669"/>
    <property type="project" value="TreeGrafter"/>
</dbReference>
<comment type="caution">
    <text evidence="6">The sequence shown here is derived from an EMBL/GenBank/DDBJ whole genome shotgun (WGS) entry which is preliminary data.</text>
</comment>
<dbReference type="SUPFAM" id="SSF52374">
    <property type="entry name" value="Nucleotidylyl transferase"/>
    <property type="match status" value="1"/>
</dbReference>
<dbReference type="AlphaFoldDB" id="A0A0G1RJ35"/>
<dbReference type="Proteomes" id="UP000034307">
    <property type="component" value="Unassembled WGS sequence"/>
</dbReference>
<dbReference type="PANTHER" id="PTHR43766:SF1">
    <property type="entry name" value="TRYPTOPHAN--TRNA LIGASE, MITOCHONDRIAL"/>
    <property type="match status" value="1"/>
</dbReference>
<name>A0A0G1RJ35_9BACT</name>
<dbReference type="PANTHER" id="PTHR43766">
    <property type="entry name" value="TRYPTOPHAN--TRNA LIGASE, MITOCHONDRIAL"/>
    <property type="match status" value="1"/>
</dbReference>
<dbReference type="STRING" id="1618358.UX80_C0024G0002"/>
<dbReference type="GO" id="GO:0004830">
    <property type="term" value="F:tryptophan-tRNA ligase activity"/>
    <property type="evidence" value="ECO:0007669"/>
    <property type="project" value="TreeGrafter"/>
</dbReference>
<dbReference type="GO" id="GO:0006436">
    <property type="term" value="P:tryptophanyl-tRNA aminoacylation"/>
    <property type="evidence" value="ECO:0007669"/>
    <property type="project" value="TreeGrafter"/>
</dbReference>
<dbReference type="GO" id="GO:0005524">
    <property type="term" value="F:ATP binding"/>
    <property type="evidence" value="ECO:0007669"/>
    <property type="project" value="UniProtKB-KW"/>
</dbReference>
<organism evidence="6 7">
    <name type="scientific">Candidatus Amesbacteria bacterium GW2011_GWA2_47_11b</name>
    <dbReference type="NCBI Taxonomy" id="1618358"/>
    <lineage>
        <taxon>Bacteria</taxon>
        <taxon>Candidatus Amesiibacteriota</taxon>
    </lineage>
</organism>
<accession>A0A0G1RJ35</accession>
<protein>
    <submittedName>
        <fullName evidence="6">Tryptophanyl-tRNA synthetase</fullName>
    </submittedName>
</protein>
<dbReference type="PATRIC" id="fig|1618358.3.peg.818"/>
<keyword evidence="5 6" id="KW-0030">Aminoacyl-tRNA synthetase</keyword>
<dbReference type="InterPro" id="IPR002305">
    <property type="entry name" value="aa-tRNA-synth_Ic"/>
</dbReference>
<keyword evidence="2" id="KW-0547">Nucleotide-binding</keyword>
<dbReference type="EMBL" id="LCNO01000024">
    <property type="protein sequence ID" value="KKU57136.1"/>
    <property type="molecule type" value="Genomic_DNA"/>
</dbReference>
<evidence type="ECO:0000256" key="1">
    <source>
        <dbReference type="ARBA" id="ARBA00022598"/>
    </source>
</evidence>
<sequence length="99" mass="11283">MGAVKGMLALQEDSAYETYYMVADLHALTTPYDKEKFAEETRSVIKDYLAAGLDPEKSVLFVQSQVPEHVELAYYFSTVTTLAKMTHLPTYKEKVKQLR</sequence>
<keyword evidence="4" id="KW-0648">Protein biosynthesis</keyword>
<reference evidence="6 7" key="1">
    <citation type="journal article" date="2015" name="Nature">
        <title>rRNA introns, odd ribosomes, and small enigmatic genomes across a large radiation of phyla.</title>
        <authorList>
            <person name="Brown C.T."/>
            <person name="Hug L.A."/>
            <person name="Thomas B.C."/>
            <person name="Sharon I."/>
            <person name="Castelle C.J."/>
            <person name="Singh A."/>
            <person name="Wilkins M.J."/>
            <person name="Williams K.H."/>
            <person name="Banfield J.F."/>
        </authorList>
    </citation>
    <scope>NUCLEOTIDE SEQUENCE [LARGE SCALE GENOMIC DNA]</scope>
</reference>
<evidence type="ECO:0000256" key="3">
    <source>
        <dbReference type="ARBA" id="ARBA00022840"/>
    </source>
</evidence>
<evidence type="ECO:0000256" key="2">
    <source>
        <dbReference type="ARBA" id="ARBA00022741"/>
    </source>
</evidence>
<evidence type="ECO:0000256" key="4">
    <source>
        <dbReference type="ARBA" id="ARBA00022917"/>
    </source>
</evidence>
<evidence type="ECO:0000256" key="5">
    <source>
        <dbReference type="ARBA" id="ARBA00023146"/>
    </source>
</evidence>
<dbReference type="InterPro" id="IPR050203">
    <property type="entry name" value="Trp-tRNA_synthetase"/>
</dbReference>
<evidence type="ECO:0000313" key="7">
    <source>
        <dbReference type="Proteomes" id="UP000034307"/>
    </source>
</evidence>
<dbReference type="Pfam" id="PF00579">
    <property type="entry name" value="tRNA-synt_1b"/>
    <property type="match status" value="1"/>
</dbReference>
<evidence type="ECO:0000313" key="6">
    <source>
        <dbReference type="EMBL" id="KKU57136.1"/>
    </source>
</evidence>
<keyword evidence="1" id="KW-0436">Ligase</keyword>
<keyword evidence="3" id="KW-0067">ATP-binding</keyword>
<dbReference type="InterPro" id="IPR014729">
    <property type="entry name" value="Rossmann-like_a/b/a_fold"/>
</dbReference>
<proteinExistence type="predicted"/>
<dbReference type="Gene3D" id="3.40.50.620">
    <property type="entry name" value="HUPs"/>
    <property type="match status" value="1"/>
</dbReference>